<organism evidence="1 2">
    <name type="scientific">Coleophoma crateriformis</name>
    <dbReference type="NCBI Taxonomy" id="565419"/>
    <lineage>
        <taxon>Eukaryota</taxon>
        <taxon>Fungi</taxon>
        <taxon>Dikarya</taxon>
        <taxon>Ascomycota</taxon>
        <taxon>Pezizomycotina</taxon>
        <taxon>Leotiomycetes</taxon>
        <taxon>Helotiales</taxon>
        <taxon>Dermateaceae</taxon>
        <taxon>Coleophoma</taxon>
    </lineage>
</organism>
<keyword evidence="2" id="KW-1185">Reference proteome</keyword>
<dbReference type="AlphaFoldDB" id="A0A3D8RWP5"/>
<proteinExistence type="predicted"/>
<dbReference type="GO" id="GO:0006749">
    <property type="term" value="P:glutathione metabolic process"/>
    <property type="evidence" value="ECO:0007669"/>
    <property type="project" value="TreeGrafter"/>
</dbReference>
<dbReference type="GO" id="GO:0004602">
    <property type="term" value="F:glutathione peroxidase activity"/>
    <property type="evidence" value="ECO:0007669"/>
    <property type="project" value="TreeGrafter"/>
</dbReference>
<gene>
    <name evidence="1" type="ORF">BP5796_06287</name>
</gene>
<dbReference type="GO" id="GO:0005777">
    <property type="term" value="C:peroxisome"/>
    <property type="evidence" value="ECO:0007669"/>
    <property type="project" value="TreeGrafter"/>
</dbReference>
<dbReference type="PANTHER" id="PTHR42943">
    <property type="entry name" value="GLUTATHIONE S-TRANSFERASE KAPPA"/>
    <property type="match status" value="1"/>
</dbReference>
<dbReference type="GO" id="GO:0005739">
    <property type="term" value="C:mitochondrion"/>
    <property type="evidence" value="ECO:0007669"/>
    <property type="project" value="TreeGrafter"/>
</dbReference>
<name>A0A3D8RWP5_9HELO</name>
<dbReference type="PANTHER" id="PTHR42943:SF13">
    <property type="entry name" value="GLUTATHIONE S-TRANSFERASE KAPPA-RELATED"/>
    <property type="match status" value="1"/>
</dbReference>
<sequence length="150" mass="17217">MTQVNVPDFFPPLTLLPQRALCYIKAKFPAEVFEKAYLALFNAMWIPPNVNVTVPDEFRSTIAEMNLFNDKEVDEIVHAPSEKEWKDCLLANTQKVLDQGAFGAPWFWVKNAEGNEEPFFGSDRFHFMWAYLGIPFDDIKIVAKEGKAKL</sequence>
<reference evidence="1 2" key="1">
    <citation type="journal article" date="2018" name="IMA Fungus">
        <title>IMA Genome-F 9: Draft genome sequence of Annulohypoxylon stygium, Aspergillus mulundensis, Berkeleyomyces basicola (syn. Thielaviopsis basicola), Ceratocystis smalleyi, two Cercospora beticola strains, Coleophoma cylindrospora, Fusarium fracticaudum, Phialophora cf. hyalina, and Morchella septimelata.</title>
        <authorList>
            <person name="Wingfield B.D."/>
            <person name="Bills G.F."/>
            <person name="Dong Y."/>
            <person name="Huang W."/>
            <person name="Nel W.J."/>
            <person name="Swalarsk-Parry B.S."/>
            <person name="Vaghefi N."/>
            <person name="Wilken P.M."/>
            <person name="An Z."/>
            <person name="de Beer Z.W."/>
            <person name="De Vos L."/>
            <person name="Chen L."/>
            <person name="Duong T.A."/>
            <person name="Gao Y."/>
            <person name="Hammerbacher A."/>
            <person name="Kikkert J.R."/>
            <person name="Li Y."/>
            <person name="Li H."/>
            <person name="Li K."/>
            <person name="Li Q."/>
            <person name="Liu X."/>
            <person name="Ma X."/>
            <person name="Naidoo K."/>
            <person name="Pethybridge S.J."/>
            <person name="Sun J."/>
            <person name="Steenkamp E.T."/>
            <person name="van der Nest M.A."/>
            <person name="van Wyk S."/>
            <person name="Wingfield M.J."/>
            <person name="Xiong C."/>
            <person name="Yue Q."/>
            <person name="Zhang X."/>
        </authorList>
    </citation>
    <scope>NUCLEOTIDE SEQUENCE [LARGE SCALE GENOMIC DNA]</scope>
    <source>
        <strain evidence="1 2">BP5796</strain>
    </source>
</reference>
<dbReference type="InterPro" id="IPR051924">
    <property type="entry name" value="GST_Kappa/NadH"/>
</dbReference>
<evidence type="ECO:0000313" key="1">
    <source>
        <dbReference type="EMBL" id="RDW78435.1"/>
    </source>
</evidence>
<comment type="caution">
    <text evidence="1">The sequence shown here is derived from an EMBL/GenBank/DDBJ whole genome shotgun (WGS) entry which is preliminary data.</text>
</comment>
<accession>A0A3D8RWP5</accession>
<dbReference type="SUPFAM" id="SSF52833">
    <property type="entry name" value="Thioredoxin-like"/>
    <property type="match status" value="1"/>
</dbReference>
<dbReference type="EMBL" id="PDLN01000008">
    <property type="protein sequence ID" value="RDW78435.1"/>
    <property type="molecule type" value="Genomic_DNA"/>
</dbReference>
<evidence type="ECO:0008006" key="3">
    <source>
        <dbReference type="Google" id="ProtNLM"/>
    </source>
</evidence>
<protein>
    <recommendedName>
        <fullName evidence="3">DSBA-like thioredoxin domain-containing protein</fullName>
    </recommendedName>
</protein>
<dbReference type="OrthoDB" id="4664297at2759"/>
<dbReference type="GO" id="GO:0004364">
    <property type="term" value="F:glutathione transferase activity"/>
    <property type="evidence" value="ECO:0007669"/>
    <property type="project" value="TreeGrafter"/>
</dbReference>
<evidence type="ECO:0000313" key="2">
    <source>
        <dbReference type="Proteomes" id="UP000256328"/>
    </source>
</evidence>
<dbReference type="InterPro" id="IPR036249">
    <property type="entry name" value="Thioredoxin-like_sf"/>
</dbReference>
<dbReference type="Proteomes" id="UP000256328">
    <property type="component" value="Unassembled WGS sequence"/>
</dbReference>
<dbReference type="Gene3D" id="3.40.30.10">
    <property type="entry name" value="Glutaredoxin"/>
    <property type="match status" value="1"/>
</dbReference>